<proteinExistence type="predicted"/>
<dbReference type="InterPro" id="IPR037056">
    <property type="entry name" value="RNase_H1_N_sf"/>
</dbReference>
<evidence type="ECO:0000259" key="1">
    <source>
        <dbReference type="Pfam" id="PF01693"/>
    </source>
</evidence>
<dbReference type="InterPro" id="IPR011320">
    <property type="entry name" value="RNase_H1_N"/>
</dbReference>
<sequence>MPKSTIGYYVIRIGRKSGIYMNWEECKEQIHQYPASIGVFFDDDDPRNLSEQLPGVYQTNN</sequence>
<evidence type="ECO:0000313" key="2">
    <source>
        <dbReference type="EMBL" id="CAG8821198.1"/>
    </source>
</evidence>
<keyword evidence="3" id="KW-1185">Reference proteome</keyword>
<comment type="caution">
    <text evidence="2">The sequence shown here is derived from an EMBL/GenBank/DDBJ whole genome shotgun (WGS) entry which is preliminary data.</text>
</comment>
<gene>
    <name evidence="2" type="ORF">GMARGA_LOCUS27766</name>
</gene>
<name>A0ABN7W8K5_GIGMA</name>
<reference evidence="2 3" key="1">
    <citation type="submission" date="2021-06" db="EMBL/GenBank/DDBJ databases">
        <authorList>
            <person name="Kallberg Y."/>
            <person name="Tangrot J."/>
            <person name="Rosling A."/>
        </authorList>
    </citation>
    <scope>NUCLEOTIDE SEQUENCE [LARGE SCALE GENOMIC DNA]</scope>
    <source>
        <strain evidence="2 3">120-4 pot B 10/14</strain>
    </source>
</reference>
<accession>A0ABN7W8K5</accession>
<dbReference type="EMBL" id="CAJVQB010034464">
    <property type="protein sequence ID" value="CAG8821198.1"/>
    <property type="molecule type" value="Genomic_DNA"/>
</dbReference>
<protein>
    <submittedName>
        <fullName evidence="2">11611_t:CDS:1</fullName>
    </submittedName>
</protein>
<feature type="domain" description="Ribonuclease H1 N-terminal" evidence="1">
    <location>
        <begin position="8"/>
        <end position="35"/>
    </location>
</feature>
<dbReference type="Pfam" id="PF01693">
    <property type="entry name" value="Cauli_VI"/>
    <property type="match status" value="1"/>
</dbReference>
<dbReference type="Proteomes" id="UP000789901">
    <property type="component" value="Unassembled WGS sequence"/>
</dbReference>
<dbReference type="InterPro" id="IPR009027">
    <property type="entry name" value="Ribosomal_bL9/RNase_H1_N"/>
</dbReference>
<dbReference type="SUPFAM" id="SSF55658">
    <property type="entry name" value="L9 N-domain-like"/>
    <property type="match status" value="1"/>
</dbReference>
<organism evidence="2 3">
    <name type="scientific">Gigaspora margarita</name>
    <dbReference type="NCBI Taxonomy" id="4874"/>
    <lineage>
        <taxon>Eukaryota</taxon>
        <taxon>Fungi</taxon>
        <taxon>Fungi incertae sedis</taxon>
        <taxon>Mucoromycota</taxon>
        <taxon>Glomeromycotina</taxon>
        <taxon>Glomeromycetes</taxon>
        <taxon>Diversisporales</taxon>
        <taxon>Gigasporaceae</taxon>
        <taxon>Gigaspora</taxon>
    </lineage>
</organism>
<dbReference type="Gene3D" id="3.40.970.10">
    <property type="entry name" value="Ribonuclease H1, N-terminal domain"/>
    <property type="match status" value="1"/>
</dbReference>
<evidence type="ECO:0000313" key="3">
    <source>
        <dbReference type="Proteomes" id="UP000789901"/>
    </source>
</evidence>